<dbReference type="NCBIfam" id="NF002114">
    <property type="entry name" value="PRK00951.2-4"/>
    <property type="match status" value="1"/>
</dbReference>
<dbReference type="NCBIfam" id="TIGR01261">
    <property type="entry name" value="hisB_Nterm"/>
    <property type="match status" value="1"/>
</dbReference>
<dbReference type="AlphaFoldDB" id="A0A841HIR7"/>
<evidence type="ECO:0000313" key="11">
    <source>
        <dbReference type="EMBL" id="MBB6092052.1"/>
    </source>
</evidence>
<keyword evidence="2 10" id="KW-0963">Cytoplasm</keyword>
<keyword evidence="8 10" id="KW-0456">Lyase</keyword>
<keyword evidence="4 10" id="KW-0479">Metal-binding</keyword>
<dbReference type="Pfam" id="PF00475">
    <property type="entry name" value="IGPD"/>
    <property type="match status" value="1"/>
</dbReference>
<dbReference type="RefSeq" id="WP_184329808.1">
    <property type="nucleotide sequence ID" value="NZ_JACHHZ010000001.1"/>
</dbReference>
<keyword evidence="10" id="KW-0862">Zinc</keyword>
<feature type="active site" description="Proton donor" evidence="10">
    <location>
        <position position="12"/>
    </location>
</feature>
<evidence type="ECO:0000256" key="6">
    <source>
        <dbReference type="ARBA" id="ARBA00022842"/>
    </source>
</evidence>
<dbReference type="CDD" id="cd07503">
    <property type="entry name" value="HAD_HisB-N"/>
    <property type="match status" value="1"/>
</dbReference>
<dbReference type="GO" id="GO:0000105">
    <property type="term" value="P:L-histidine biosynthetic process"/>
    <property type="evidence" value="ECO:0007669"/>
    <property type="project" value="UniProtKB-UniRule"/>
</dbReference>
<feature type="binding site" evidence="10">
    <location>
        <position position="103"/>
    </location>
    <ligand>
        <name>Zn(2+)</name>
        <dbReference type="ChEBI" id="CHEBI:29105"/>
    </ligand>
</feature>
<dbReference type="NCBIfam" id="TIGR01662">
    <property type="entry name" value="HAD-SF-IIIA"/>
    <property type="match status" value="1"/>
</dbReference>
<dbReference type="PROSITE" id="PS00955">
    <property type="entry name" value="IGP_DEHYDRATASE_2"/>
    <property type="match status" value="1"/>
</dbReference>
<dbReference type="PROSITE" id="PS00954">
    <property type="entry name" value="IGP_DEHYDRATASE_1"/>
    <property type="match status" value="1"/>
</dbReference>
<dbReference type="InterPro" id="IPR005954">
    <property type="entry name" value="HisB_N"/>
</dbReference>
<comment type="caution">
    <text evidence="11">The sequence shown here is derived from an EMBL/GenBank/DDBJ whole genome shotgun (WGS) entry which is preliminary data.</text>
</comment>
<comment type="similarity">
    <text evidence="10">In the C-terminal section; belongs to the imidazoleglycerol-phosphate dehydratase family.</text>
</comment>
<dbReference type="InterPro" id="IPR023214">
    <property type="entry name" value="HAD_sf"/>
</dbReference>
<evidence type="ECO:0000256" key="1">
    <source>
        <dbReference type="ARBA" id="ARBA00005047"/>
    </source>
</evidence>
<dbReference type="InterPro" id="IPR000807">
    <property type="entry name" value="ImidazoleglycerolP_deHydtase"/>
</dbReference>
<comment type="cofactor">
    <cofactor evidence="10">
        <name>Mg(2+)</name>
        <dbReference type="ChEBI" id="CHEBI:18420"/>
    </cofactor>
</comment>
<sequence>MSAKRVLFIDRDGTIIEEPADYQIDSLQKFRLVAGVVPALLALRDAGYTFVMVSNQDGLGTQSFPEPSFREPHEFLQRLLSSQGISFEAEFICPHFPTDGCACRKPKTGLLEAYLEANSLDLTHSYVIGDRETDLELARNIGVTGLRIGPDEGWPEIAAKLTRSQRTATIDRKTKETDIRVAVNLDAESPIHVTTGLGFFDHMLEQIAKHGGFSLQLTCKGDLHIDEHHTVEDCALALGQALRAALGDKRGIQRYGFLLAMDEALAQVAIDLSGRAYFVFEGQFGRDSVGQLPTELVPHFFRSLADTLGAAINIKVTGENTHHMIEGCFKGVGRALRQAIRIEGSELPSTKGTL</sequence>
<dbReference type="Gene3D" id="3.40.50.1000">
    <property type="entry name" value="HAD superfamily/HAD-like"/>
    <property type="match status" value="1"/>
</dbReference>
<organism evidence="11 12">
    <name type="scientific">Povalibacter uvarum</name>
    <dbReference type="NCBI Taxonomy" id="732238"/>
    <lineage>
        <taxon>Bacteria</taxon>
        <taxon>Pseudomonadati</taxon>
        <taxon>Pseudomonadota</taxon>
        <taxon>Gammaproteobacteria</taxon>
        <taxon>Steroidobacterales</taxon>
        <taxon>Steroidobacteraceae</taxon>
        <taxon>Povalibacter</taxon>
    </lineage>
</organism>
<comment type="pathway">
    <text evidence="1 10">Amino-acid biosynthesis; L-histidine biosynthesis; L-histidine from 5-phospho-alpha-D-ribose 1-diphosphate: step 6/9.</text>
</comment>
<evidence type="ECO:0000256" key="9">
    <source>
        <dbReference type="ARBA" id="ARBA00023268"/>
    </source>
</evidence>
<keyword evidence="6 10" id="KW-0460">Magnesium</keyword>
<dbReference type="CDD" id="cd07914">
    <property type="entry name" value="IGPD"/>
    <property type="match status" value="1"/>
</dbReference>
<dbReference type="PANTHER" id="PTHR23133">
    <property type="entry name" value="IMIDAZOLEGLYCEROL-PHOSPHATE DEHYDRATASE HIS7"/>
    <property type="match status" value="1"/>
</dbReference>
<feature type="binding site" evidence="10">
    <location>
        <position position="10"/>
    </location>
    <ligand>
        <name>Mg(2+)</name>
        <dbReference type="ChEBI" id="CHEBI:18420"/>
    </ligand>
</feature>
<comment type="subcellular location">
    <subcellularLocation>
        <location evidence="10">Cytoplasm</location>
    </subcellularLocation>
</comment>
<name>A0A841HIR7_9GAMM</name>
<dbReference type="GO" id="GO:0046872">
    <property type="term" value="F:metal ion binding"/>
    <property type="evidence" value="ECO:0007669"/>
    <property type="project" value="UniProtKB-KW"/>
</dbReference>
<feature type="binding site" evidence="10">
    <location>
        <position position="93"/>
    </location>
    <ligand>
        <name>Zn(2+)</name>
        <dbReference type="ChEBI" id="CHEBI:29105"/>
    </ligand>
</feature>
<dbReference type="EMBL" id="JACHHZ010000001">
    <property type="protein sequence ID" value="MBB6092052.1"/>
    <property type="molecule type" value="Genomic_DNA"/>
</dbReference>
<dbReference type="NCBIfam" id="NF002111">
    <property type="entry name" value="PRK00951.2-1"/>
    <property type="match status" value="1"/>
</dbReference>
<evidence type="ECO:0000313" key="12">
    <source>
        <dbReference type="Proteomes" id="UP000588068"/>
    </source>
</evidence>
<feature type="binding site" evidence="10">
    <location>
        <position position="95"/>
    </location>
    <ligand>
        <name>Zn(2+)</name>
        <dbReference type="ChEBI" id="CHEBI:29105"/>
    </ligand>
</feature>
<keyword evidence="3 10" id="KW-0028">Amino-acid biosynthesis</keyword>
<reference evidence="11 12" key="1">
    <citation type="submission" date="2020-08" db="EMBL/GenBank/DDBJ databases">
        <title>Genomic Encyclopedia of Type Strains, Phase IV (KMG-IV): sequencing the most valuable type-strain genomes for metagenomic binning, comparative biology and taxonomic classification.</title>
        <authorList>
            <person name="Goeker M."/>
        </authorList>
    </citation>
    <scope>NUCLEOTIDE SEQUENCE [LARGE SCALE GENOMIC DNA]</scope>
    <source>
        <strain evidence="11 12">DSM 26723</strain>
    </source>
</reference>
<comment type="catalytic activity">
    <reaction evidence="10">
        <text>L-histidinol phosphate + H2O = L-histidinol + phosphate</text>
        <dbReference type="Rhea" id="RHEA:14465"/>
        <dbReference type="ChEBI" id="CHEBI:15377"/>
        <dbReference type="ChEBI" id="CHEBI:43474"/>
        <dbReference type="ChEBI" id="CHEBI:57699"/>
        <dbReference type="ChEBI" id="CHEBI:57980"/>
        <dbReference type="EC" id="3.1.3.15"/>
    </reaction>
</comment>
<protein>
    <recommendedName>
        <fullName evidence="10">Histidine biosynthesis bifunctional protein HisB</fullName>
    </recommendedName>
    <domain>
        <recommendedName>
            <fullName evidence="10">Histidinol-phosphatase</fullName>
            <ecNumber evidence="10">3.1.3.15</ecNumber>
        </recommendedName>
    </domain>
    <domain>
        <recommendedName>
            <fullName evidence="10">Imidazoleglycerol-phosphate dehydratase</fullName>
            <shortName evidence="10">IGPD</shortName>
            <ecNumber evidence="10">4.2.1.19</ecNumber>
        </recommendedName>
    </domain>
</protein>
<evidence type="ECO:0000256" key="10">
    <source>
        <dbReference type="HAMAP-Rule" id="MF_01022"/>
    </source>
</evidence>
<dbReference type="UniPathway" id="UPA00031">
    <property type="reaction ID" value="UER00011"/>
</dbReference>
<feature type="binding site" evidence="10">
    <location>
        <position position="12"/>
    </location>
    <ligand>
        <name>Mg(2+)</name>
        <dbReference type="ChEBI" id="CHEBI:18420"/>
    </ligand>
</feature>
<evidence type="ECO:0000256" key="4">
    <source>
        <dbReference type="ARBA" id="ARBA00022723"/>
    </source>
</evidence>
<dbReference type="FunFam" id="3.30.230.40:FF:000001">
    <property type="entry name" value="Imidazoleglycerol-phosphate dehydratase HisB"/>
    <property type="match status" value="1"/>
</dbReference>
<comment type="cofactor">
    <cofactor evidence="10">
        <name>Zn(2+)</name>
        <dbReference type="ChEBI" id="CHEBI:29105"/>
    </cofactor>
</comment>
<feature type="region of interest" description="Imidazoleglycerol-phosphate dehydratase" evidence="10">
    <location>
        <begin position="166"/>
        <end position="354"/>
    </location>
</feature>
<accession>A0A841HIR7</accession>
<dbReference type="Pfam" id="PF13242">
    <property type="entry name" value="Hydrolase_like"/>
    <property type="match status" value="1"/>
</dbReference>
<dbReference type="FunFam" id="3.30.230.40:FF:000003">
    <property type="entry name" value="Imidazoleglycerol-phosphate dehydratase HisB"/>
    <property type="match status" value="1"/>
</dbReference>
<dbReference type="InterPro" id="IPR006549">
    <property type="entry name" value="HAD-SF_hydro_IIIA"/>
</dbReference>
<dbReference type="InterPro" id="IPR020565">
    <property type="entry name" value="ImidazoleglycerP_deHydtase_CS"/>
</dbReference>
<dbReference type="EC" id="3.1.3.15" evidence="10"/>
<feature type="region of interest" description="Histidinol-phosphatase" evidence="10">
    <location>
        <begin position="1"/>
        <end position="165"/>
    </location>
</feature>
<dbReference type="NCBIfam" id="NF003937">
    <property type="entry name" value="PRK05446.1"/>
    <property type="match status" value="1"/>
</dbReference>
<comment type="similarity">
    <text evidence="10">In the N-terminal section; belongs to the histidinol-phosphatase family.</text>
</comment>
<evidence type="ECO:0000256" key="3">
    <source>
        <dbReference type="ARBA" id="ARBA00022605"/>
    </source>
</evidence>
<proteinExistence type="inferred from homology"/>
<dbReference type="GO" id="GO:0004401">
    <property type="term" value="F:histidinol-phosphatase activity"/>
    <property type="evidence" value="ECO:0007669"/>
    <property type="project" value="UniProtKB-UniRule"/>
</dbReference>
<feature type="binding site" evidence="10">
    <location>
        <position position="101"/>
    </location>
    <ligand>
        <name>Zn(2+)</name>
        <dbReference type="ChEBI" id="CHEBI:29105"/>
    </ligand>
</feature>
<evidence type="ECO:0000256" key="7">
    <source>
        <dbReference type="ARBA" id="ARBA00023102"/>
    </source>
</evidence>
<feature type="active site" description="Nucleophile" evidence="10">
    <location>
        <position position="10"/>
    </location>
</feature>
<dbReference type="GO" id="GO:0004424">
    <property type="term" value="F:imidazoleglycerol-phosphate dehydratase activity"/>
    <property type="evidence" value="ECO:0007669"/>
    <property type="project" value="UniProtKB-UniRule"/>
</dbReference>
<dbReference type="HAMAP" id="MF_01022">
    <property type="entry name" value="Bifunc_HisB"/>
    <property type="match status" value="1"/>
</dbReference>
<keyword evidence="7 10" id="KW-0368">Histidine biosynthesis</keyword>
<evidence type="ECO:0000256" key="8">
    <source>
        <dbReference type="ARBA" id="ARBA00023239"/>
    </source>
</evidence>
<keyword evidence="5 10" id="KW-0378">Hydrolase</keyword>
<dbReference type="InterPro" id="IPR020568">
    <property type="entry name" value="Ribosomal_Su5_D2-typ_SF"/>
</dbReference>
<dbReference type="EC" id="4.2.1.19" evidence="10"/>
<gene>
    <name evidence="10" type="primary">hisB</name>
    <name evidence="11" type="ORF">HNQ60_000898</name>
</gene>
<keyword evidence="9 10" id="KW-0511">Multifunctional enzyme</keyword>
<comment type="catalytic activity">
    <reaction evidence="10">
        <text>D-erythro-1-(imidazol-4-yl)glycerol 3-phosphate = 3-(imidazol-4-yl)-2-oxopropyl phosphate + H2O</text>
        <dbReference type="Rhea" id="RHEA:11040"/>
        <dbReference type="ChEBI" id="CHEBI:15377"/>
        <dbReference type="ChEBI" id="CHEBI:57766"/>
        <dbReference type="ChEBI" id="CHEBI:58278"/>
        <dbReference type="EC" id="4.2.1.19"/>
    </reaction>
</comment>
<dbReference type="GO" id="GO:0005737">
    <property type="term" value="C:cytoplasm"/>
    <property type="evidence" value="ECO:0007669"/>
    <property type="project" value="UniProtKB-SubCell"/>
</dbReference>
<feature type="binding site" evidence="10">
    <location>
        <position position="130"/>
    </location>
    <ligand>
        <name>Mg(2+)</name>
        <dbReference type="ChEBI" id="CHEBI:18420"/>
    </ligand>
</feature>
<dbReference type="SUPFAM" id="SSF56784">
    <property type="entry name" value="HAD-like"/>
    <property type="match status" value="1"/>
</dbReference>
<evidence type="ECO:0000256" key="5">
    <source>
        <dbReference type="ARBA" id="ARBA00022801"/>
    </source>
</evidence>
<dbReference type="SUPFAM" id="SSF54211">
    <property type="entry name" value="Ribosomal protein S5 domain 2-like"/>
    <property type="match status" value="2"/>
</dbReference>
<dbReference type="InterPro" id="IPR006543">
    <property type="entry name" value="Histidinol-phos"/>
</dbReference>
<dbReference type="InterPro" id="IPR020566">
    <property type="entry name" value="His_synth_bifunc_HisB"/>
</dbReference>
<dbReference type="PANTHER" id="PTHR23133:SF2">
    <property type="entry name" value="IMIDAZOLEGLYCEROL-PHOSPHATE DEHYDRATASE"/>
    <property type="match status" value="1"/>
</dbReference>
<comment type="pathway">
    <text evidence="10">Amino-acid biosynthesis; L-histidine biosynthesis; L-histidine from 5-phospho-alpha-D-ribose 1-diphosphate: step 8/9.</text>
</comment>
<dbReference type="InterPro" id="IPR038494">
    <property type="entry name" value="IGPD_sf"/>
</dbReference>
<dbReference type="InterPro" id="IPR036412">
    <property type="entry name" value="HAD-like_sf"/>
</dbReference>
<dbReference type="HAMAP" id="MF_00076">
    <property type="entry name" value="HisB"/>
    <property type="match status" value="1"/>
</dbReference>
<keyword evidence="12" id="KW-1185">Reference proteome</keyword>
<evidence type="ECO:0000256" key="2">
    <source>
        <dbReference type="ARBA" id="ARBA00022490"/>
    </source>
</evidence>
<dbReference type="NCBIfam" id="TIGR01656">
    <property type="entry name" value="Histidinol-ppas"/>
    <property type="match status" value="1"/>
</dbReference>
<dbReference type="Gene3D" id="3.30.230.40">
    <property type="entry name" value="Imidazole glycerol phosphate dehydratase, domain 1"/>
    <property type="match status" value="2"/>
</dbReference>
<dbReference type="Proteomes" id="UP000588068">
    <property type="component" value="Unassembled WGS sequence"/>
</dbReference>